<feature type="region of interest" description="Disordered" evidence="7">
    <location>
        <begin position="814"/>
        <end position="842"/>
    </location>
</feature>
<name>A0A1B8GTZ4_9PEZI</name>
<evidence type="ECO:0000256" key="7">
    <source>
        <dbReference type="SAM" id="MobiDB-lite"/>
    </source>
</evidence>
<keyword evidence="4" id="KW-0677">Repeat</keyword>
<dbReference type="GeneID" id="28836042"/>
<feature type="compositionally biased region" description="Polar residues" evidence="7">
    <location>
        <begin position="818"/>
        <end position="839"/>
    </location>
</feature>
<evidence type="ECO:0000313" key="9">
    <source>
        <dbReference type="Proteomes" id="UP000091956"/>
    </source>
</evidence>
<feature type="region of interest" description="Disordered" evidence="7">
    <location>
        <begin position="452"/>
        <end position="708"/>
    </location>
</feature>
<dbReference type="PANTHER" id="PTHR46647">
    <property type="entry name" value="RAB9 EFFECTOR PROTEIN WITH KELCH MOTIFS"/>
    <property type="match status" value="1"/>
</dbReference>
<feature type="region of interest" description="Disordered" evidence="7">
    <location>
        <begin position="1"/>
        <end position="98"/>
    </location>
</feature>
<feature type="coiled-coil region" evidence="6">
    <location>
        <begin position="1074"/>
        <end position="1143"/>
    </location>
</feature>
<feature type="compositionally biased region" description="Basic and acidic residues" evidence="7">
    <location>
        <begin position="1491"/>
        <end position="1510"/>
    </location>
</feature>
<evidence type="ECO:0000313" key="8">
    <source>
        <dbReference type="EMBL" id="OBT99307.1"/>
    </source>
</evidence>
<dbReference type="InterPro" id="IPR015915">
    <property type="entry name" value="Kelch-typ_b-propeller"/>
</dbReference>
<gene>
    <name evidence="8" type="primary">KEL2</name>
    <name evidence="8" type="ORF">VE01_02656</name>
</gene>
<accession>A0A1B8GTZ4</accession>
<organism evidence="8 9">
    <name type="scientific">Pseudogymnoascus verrucosus</name>
    <dbReference type="NCBI Taxonomy" id="342668"/>
    <lineage>
        <taxon>Eukaryota</taxon>
        <taxon>Fungi</taxon>
        <taxon>Dikarya</taxon>
        <taxon>Ascomycota</taxon>
        <taxon>Pezizomycotina</taxon>
        <taxon>Leotiomycetes</taxon>
        <taxon>Thelebolales</taxon>
        <taxon>Thelebolaceae</taxon>
        <taxon>Pseudogymnoascus</taxon>
    </lineage>
</organism>
<evidence type="ECO:0000256" key="6">
    <source>
        <dbReference type="SAM" id="Coils"/>
    </source>
</evidence>
<dbReference type="FunFam" id="2.120.10.80:FF:000049">
    <property type="entry name" value="Cell polarity protein (Tea1)"/>
    <property type="match status" value="1"/>
</dbReference>
<keyword evidence="3" id="KW-0963">Cytoplasm</keyword>
<evidence type="ECO:0000256" key="4">
    <source>
        <dbReference type="ARBA" id="ARBA00022737"/>
    </source>
</evidence>
<dbReference type="GO" id="GO:0005737">
    <property type="term" value="C:cytoplasm"/>
    <property type="evidence" value="ECO:0007669"/>
    <property type="project" value="UniProtKB-SubCell"/>
</dbReference>
<feature type="coiled-coil region" evidence="6">
    <location>
        <begin position="848"/>
        <end position="910"/>
    </location>
</feature>
<keyword evidence="9" id="KW-1185">Reference proteome</keyword>
<feature type="compositionally biased region" description="Polar residues" evidence="7">
    <location>
        <begin position="611"/>
        <end position="620"/>
    </location>
</feature>
<comment type="subcellular location">
    <subcellularLocation>
        <location evidence="1">Cytoplasm</location>
    </subcellularLocation>
</comment>
<dbReference type="Proteomes" id="UP000091956">
    <property type="component" value="Unassembled WGS sequence"/>
</dbReference>
<dbReference type="PANTHER" id="PTHR46647:SF1">
    <property type="entry name" value="RAB9 EFFECTOR PROTEIN WITH KELCH MOTIFS"/>
    <property type="match status" value="1"/>
</dbReference>
<feature type="compositionally biased region" description="Polar residues" evidence="7">
    <location>
        <begin position="693"/>
        <end position="708"/>
    </location>
</feature>
<feature type="region of interest" description="Disordered" evidence="7">
    <location>
        <begin position="1168"/>
        <end position="1218"/>
    </location>
</feature>
<dbReference type="EMBL" id="KV460213">
    <property type="protein sequence ID" value="OBT99307.1"/>
    <property type="molecule type" value="Genomic_DNA"/>
</dbReference>
<feature type="compositionally biased region" description="Polar residues" evidence="7">
    <location>
        <begin position="669"/>
        <end position="686"/>
    </location>
</feature>
<evidence type="ECO:0000256" key="5">
    <source>
        <dbReference type="ARBA" id="ARBA00023054"/>
    </source>
</evidence>
<evidence type="ECO:0000256" key="2">
    <source>
        <dbReference type="ARBA" id="ARBA00022441"/>
    </source>
</evidence>
<dbReference type="SMART" id="SM00612">
    <property type="entry name" value="Kelch"/>
    <property type="match status" value="2"/>
</dbReference>
<keyword evidence="2" id="KW-0880">Kelch repeat</keyword>
<dbReference type="RefSeq" id="XP_018133040.1">
    <property type="nucleotide sequence ID" value="XM_018272163.2"/>
</dbReference>
<feature type="region of interest" description="Disordered" evidence="7">
    <location>
        <begin position="1397"/>
        <end position="1434"/>
    </location>
</feature>
<dbReference type="Gene3D" id="2.120.10.80">
    <property type="entry name" value="Kelch-type beta propeller"/>
    <property type="match status" value="2"/>
</dbReference>
<feature type="compositionally biased region" description="Polar residues" evidence="7">
    <location>
        <begin position="1408"/>
        <end position="1424"/>
    </location>
</feature>
<sequence>MAFLFKSKKNQEKAAAATKADEKGSVAGSQASLHGNGRGSKDEKDGLTLSQTPTPTGSVNNSINSFHGNAPSPDPKGPVRRGTGGLEKSDLPLRNATAPAVQPVNSAPNTALYPWTYRKLTFTSSHPSPFPRYGAAVNSVSSKDGDIYIMGGLINSSTVKGDLWLVEGGGGNMACYPLATTAEGPGPRVGHASLLVGNAFIVYGGDTKMDDSDVLDETLYLLNTSTRQWSRAVPAGPRPAGRYGHSLNIVGSKIYVFGGQVEGYFMNDLVAFDLNLLQVPTNRWEMLIQNDEMATDGSIPPPRTNHSIVTWNECLYLFGGTNGFQWFNDVWCYDPVPNAWTQLDCIGYIPAPREGHAATIVDDVMYVFGGRTEEGADLGDLAAFRISSRRWYTFQNMGPSPSARSGHSMTAYGKQIVVLGGEPSTASRDAADLSVVFLLDTSKIRYPNDQMIQQTPAGEQVAGRRPSDADRRLMGSRGPADGPPDMKRLNGAPARTSVMGQQNMYGGRPNGPPGVDGMDMGRDSPGPGSAPLQGLGIGSKLPRASLMQAPAGPPPQGMAPSRPNGAPQQGNPFRGKPPPQSRGFGPGIDTSMRSQSQERNGPGSRGLSLSPRDSPTSNGQRGLPITAPIVVAKQEVVRQEIAEAPPTNMQQASVELPRSGSKSRRPQGSLGSINEGTLKSVTNRTGSPPPPSRQGSNATKNKSARNSQTVSLLNELDNLRNRNAWMASELELARKSGYTPGGTPSSILDNRISTSFSDAERPLIEALIAMRSELSSVQGSIDQQAIIAAKKIAEVEKQRDAAVSEAVYAKAKLAAHGGSQTSTPQLDNDSRDTNSISGDRSTDVARKLAQALSAQSNLQKNIDSLTAEVEAEASGRKLAEETANIAQARIAELESYKQKNSSEVESLKAELHHVHMEAREQSILCAEAVAKANLLQVDRETLEGQHNELLGTSKDHSETFGSLRAAIAAAHDMKEHLERKVEEERSQREALEDKLRNLRSEHEERTSELETASQRLRDAEEIADKHATEAQSLRLAVMSGLDKVSTRDMSMSPTSGGEKVATLQAQAEAANVLVRKYQTAADNASEKLRSAEERIAGLEAYQEQVSREGMSIRKQLQSTMKEVQTLQAANSEMRHQIANQQLETNAVHVQHNTLKDLLQERGISPITAARARGLNSPQMRSDSPEQSRLRELEQQLLTSQQSHEETKQLHASQSQEVESTYREKLAQLENDYQSAVHYVKGTEKMLKRMKDELSKLKGENGRLKAEVEGARSKAADSAEPTEWEQEKEALRQQISNLQAEIQTSRSEMENQLSDVRKELESTKADRLRLTEAHDEAKRQITTSSEQARLDLDQLQQENANLERRALDAEQKVSLLLDQVESSVDNYRRQSHLSDAVAGSAKAGGGHTRNLSDIDSVSGESLYSDTTERANDRNSMALDSLASELETLRTHWETTSKNYRQSTNFDLERPDGDDDGQSGGQEQHGLSNSLADWRKRLDSAEAETRVRKGSADELSPTTAGGVKGNVF</sequence>
<dbReference type="STRING" id="342668.A0A1B8GTZ4"/>
<dbReference type="OrthoDB" id="45365at2759"/>
<keyword evidence="5 6" id="KW-0175">Coiled coil</keyword>
<dbReference type="SUPFAM" id="SSF117281">
    <property type="entry name" value="Kelch motif"/>
    <property type="match status" value="1"/>
</dbReference>
<feature type="compositionally biased region" description="Polar residues" evidence="7">
    <location>
        <begin position="48"/>
        <end position="67"/>
    </location>
</feature>
<feature type="coiled-coil region" evidence="6">
    <location>
        <begin position="967"/>
        <end position="1029"/>
    </location>
</feature>
<dbReference type="Pfam" id="PF24681">
    <property type="entry name" value="Kelch_KLHDC2_KLHL20_DRC7"/>
    <property type="match status" value="1"/>
</dbReference>
<feature type="compositionally biased region" description="Polar residues" evidence="7">
    <location>
        <begin position="1209"/>
        <end position="1218"/>
    </location>
</feature>
<evidence type="ECO:0000256" key="1">
    <source>
        <dbReference type="ARBA" id="ARBA00004496"/>
    </source>
</evidence>
<dbReference type="InterPro" id="IPR006652">
    <property type="entry name" value="Kelch_1"/>
</dbReference>
<reference evidence="9" key="2">
    <citation type="journal article" date="2018" name="Nat. Commun.">
        <title>Extreme sensitivity to ultraviolet light in the fungal pathogen causing white-nose syndrome of bats.</title>
        <authorList>
            <person name="Palmer J.M."/>
            <person name="Drees K.P."/>
            <person name="Foster J.T."/>
            <person name="Lindner D.L."/>
        </authorList>
    </citation>
    <scope>NUCLEOTIDE SEQUENCE [LARGE SCALE GENOMIC DNA]</scope>
    <source>
        <strain evidence="9">UAMH 10579</strain>
    </source>
</reference>
<dbReference type="InterPro" id="IPR052124">
    <property type="entry name" value="Rab9_kelch_effector"/>
</dbReference>
<proteinExistence type="predicted"/>
<evidence type="ECO:0000256" key="3">
    <source>
        <dbReference type="ARBA" id="ARBA00022490"/>
    </source>
</evidence>
<reference evidence="8 9" key="1">
    <citation type="submission" date="2016-03" db="EMBL/GenBank/DDBJ databases">
        <title>Comparative genomics of Pseudogymnoascus destructans, the fungus causing white-nose syndrome of bats.</title>
        <authorList>
            <person name="Palmer J.M."/>
            <person name="Drees K.P."/>
            <person name="Foster J.T."/>
            <person name="Lindner D.L."/>
        </authorList>
    </citation>
    <scope>NUCLEOTIDE SEQUENCE [LARGE SCALE GENOMIC DNA]</scope>
    <source>
        <strain evidence="8 9">UAMH 10579</strain>
    </source>
</reference>
<feature type="compositionally biased region" description="Basic and acidic residues" evidence="7">
    <location>
        <begin position="1182"/>
        <end position="1193"/>
    </location>
</feature>
<feature type="region of interest" description="Disordered" evidence="7">
    <location>
        <begin position="1458"/>
        <end position="1526"/>
    </location>
</feature>
<protein>
    <submittedName>
        <fullName evidence="8">Negative regulator of mitotic exit</fullName>
    </submittedName>
</protein>